<accession>I3D3X1</accession>
<reference evidence="3 4" key="1">
    <citation type="journal article" date="2012" name="J. Bacteriol.">
        <title>Genome sequence of "Candidatus Nitrosopumilus salaria" BD31, an ammonia-oxidizing archaeon from the San Francisco Bay estuary.</title>
        <authorList>
            <person name="Mosier A.C."/>
            <person name="Allen E.E."/>
            <person name="Kim M."/>
            <person name="Ferriera S."/>
            <person name="Francis C.A."/>
        </authorList>
    </citation>
    <scope>NUCLEOTIDE SEQUENCE [LARGE SCALE GENOMIC DNA]</scope>
    <source>
        <strain evidence="3 4">BD31</strain>
    </source>
</reference>
<dbReference type="SUPFAM" id="SSF48317">
    <property type="entry name" value="Acid phosphatase/Vanadium-dependent haloperoxidase"/>
    <property type="match status" value="1"/>
</dbReference>
<dbReference type="GO" id="GO:0042392">
    <property type="term" value="F:sphingosine-1-phosphate phosphatase activity"/>
    <property type="evidence" value="ECO:0007669"/>
    <property type="project" value="TreeGrafter"/>
</dbReference>
<dbReference type="InterPro" id="IPR036938">
    <property type="entry name" value="PAP2/HPO_sf"/>
</dbReference>
<feature type="transmembrane region" description="Helical" evidence="1">
    <location>
        <begin position="191"/>
        <end position="208"/>
    </location>
</feature>
<feature type="transmembrane region" description="Helical" evidence="1">
    <location>
        <begin position="145"/>
        <end position="161"/>
    </location>
</feature>
<feature type="domain" description="Phosphatidic acid phosphatase type 2/haloperoxidase" evidence="2">
    <location>
        <begin position="84"/>
        <end position="208"/>
    </location>
</feature>
<dbReference type="InterPro" id="IPR000326">
    <property type="entry name" value="PAP2/HPO"/>
</dbReference>
<keyword evidence="1" id="KW-0812">Transmembrane</keyword>
<dbReference type="AlphaFoldDB" id="I3D3X1"/>
<comment type="caution">
    <text evidence="3">The sequence shown here is derived from an EMBL/GenBank/DDBJ whole genome shotgun (WGS) entry which is preliminary data.</text>
</comment>
<organism evidence="3 4">
    <name type="scientific">Candidatus Nitrosopumilus salarius BD31</name>
    <dbReference type="NCBI Taxonomy" id="859350"/>
    <lineage>
        <taxon>Archaea</taxon>
        <taxon>Nitrososphaerota</taxon>
        <taxon>Nitrososphaeria</taxon>
        <taxon>Nitrosopumilales</taxon>
        <taxon>Nitrosopumilaceae</taxon>
        <taxon>Nitrosopumilus</taxon>
    </lineage>
</organism>
<feature type="transmembrane region" description="Helical" evidence="1">
    <location>
        <begin position="84"/>
        <end position="102"/>
    </location>
</feature>
<feature type="transmembrane region" description="Helical" evidence="1">
    <location>
        <begin position="55"/>
        <end position="77"/>
    </location>
</feature>
<feature type="transmembrane region" description="Helical" evidence="1">
    <location>
        <begin position="168"/>
        <end position="185"/>
    </location>
</feature>
<gene>
    <name evidence="3" type="ORF">BD31_I0925</name>
</gene>
<evidence type="ECO:0000313" key="4">
    <source>
        <dbReference type="Proteomes" id="UP000003423"/>
    </source>
</evidence>
<dbReference type="PATRIC" id="fig|859350.6.peg.552"/>
<evidence type="ECO:0000313" key="3">
    <source>
        <dbReference type="EMBL" id="EIJ66414.1"/>
    </source>
</evidence>
<dbReference type="OrthoDB" id="10182at2157"/>
<dbReference type="Gene3D" id="1.20.144.10">
    <property type="entry name" value="Phosphatidic acid phosphatase type 2/haloperoxidase"/>
    <property type="match status" value="2"/>
</dbReference>
<dbReference type="SMART" id="SM00014">
    <property type="entry name" value="acidPPc"/>
    <property type="match status" value="1"/>
</dbReference>
<dbReference type="CDD" id="cd01610">
    <property type="entry name" value="PAP2_like"/>
    <property type="match status" value="1"/>
</dbReference>
<dbReference type="PANTHER" id="PTHR14969:SF13">
    <property type="entry name" value="AT30094P"/>
    <property type="match status" value="1"/>
</dbReference>
<evidence type="ECO:0000259" key="2">
    <source>
        <dbReference type="SMART" id="SM00014"/>
    </source>
</evidence>
<sequence length="225" mass="25377">MQNWIFDIRSRSFVLLTILFLVLTAFVYFGLTESFDQSVILFFSQNVGDSSLDLIMQYVTESGEVLWMLGFGILMLIIPKTRRVGITLMILIVISTLLTGYIKCGVDRDRPDFDYEGAPFPVPISKDTFALFCEGGYNASYPSGHAARSMIFAIILGYALSERFPRGAYLLFIYPAMISISRIYVLQHYPMDVIGGIVIGIMLAGVMAKRTKLYKIFDKSKTQFS</sequence>
<dbReference type="EMBL" id="AEXL02000062">
    <property type="protein sequence ID" value="EIJ66414.1"/>
    <property type="molecule type" value="Genomic_DNA"/>
</dbReference>
<keyword evidence="4" id="KW-1185">Reference proteome</keyword>
<keyword evidence="1" id="KW-0472">Membrane</keyword>
<name>I3D3X1_9ARCH</name>
<evidence type="ECO:0000256" key="1">
    <source>
        <dbReference type="SAM" id="Phobius"/>
    </source>
</evidence>
<keyword evidence="1" id="KW-1133">Transmembrane helix</keyword>
<proteinExistence type="predicted"/>
<dbReference type="RefSeq" id="WP_008298225.1">
    <property type="nucleotide sequence ID" value="NZ_AEXL02000062.1"/>
</dbReference>
<protein>
    <submittedName>
        <fullName evidence="3">PAP2 family protein</fullName>
    </submittedName>
</protein>
<dbReference type="PANTHER" id="PTHR14969">
    <property type="entry name" value="SPHINGOSINE-1-PHOSPHATE PHOSPHOHYDROLASE"/>
    <property type="match status" value="1"/>
</dbReference>
<dbReference type="Pfam" id="PF01569">
    <property type="entry name" value="PAP2"/>
    <property type="match status" value="1"/>
</dbReference>
<dbReference type="Proteomes" id="UP000003423">
    <property type="component" value="Unassembled WGS sequence"/>
</dbReference>
<feature type="transmembrane region" description="Helical" evidence="1">
    <location>
        <begin position="12"/>
        <end position="31"/>
    </location>
</feature>